<evidence type="ECO:0000256" key="2">
    <source>
        <dbReference type="ARBA" id="ARBA00008097"/>
    </source>
</evidence>
<feature type="domain" description="YrdC-like" evidence="11">
    <location>
        <begin position="230"/>
        <end position="413"/>
    </location>
</feature>
<dbReference type="NCBIfam" id="TIGR00143">
    <property type="entry name" value="hypF"/>
    <property type="match status" value="1"/>
</dbReference>
<dbReference type="PIRSF" id="PIRSF006256">
    <property type="entry name" value="CMPcnvr_hdrg_mat"/>
    <property type="match status" value="1"/>
</dbReference>
<dbReference type="EC" id="6.2.-.-" evidence="8"/>
<accession>A0A519BBU1</accession>
<dbReference type="Gene3D" id="3.30.110.120">
    <property type="match status" value="1"/>
</dbReference>
<keyword evidence="9" id="KW-0378">Hydrolase</keyword>
<reference evidence="12 13" key="1">
    <citation type="submission" date="2019-01" db="EMBL/GenBank/DDBJ databases">
        <title>Insights into ecological role of a new deltaproteobacterial order Candidatus Sinidesulfobacterales (Sva0485) by metagenomics and metatranscriptomics.</title>
        <authorList>
            <person name="Tan S."/>
            <person name="Liu J."/>
            <person name="Fang Y."/>
            <person name="Hedlund B.P."/>
            <person name="Lian Z.H."/>
            <person name="Huang L.Y."/>
            <person name="Li J.T."/>
            <person name="Huang L.N."/>
            <person name="Li W.J."/>
            <person name="Jiang H.C."/>
            <person name="Dong H.L."/>
            <person name="Shu W.S."/>
        </authorList>
    </citation>
    <scope>NUCLEOTIDE SEQUENCE [LARGE SCALE GENOMIC DNA]</scope>
    <source>
        <strain evidence="12">AP3</strain>
    </source>
</reference>
<sequence>MKNNKKIKRAVIKLSGRVQGVGFRPFVFRLAEKYCIKGYVLNDMEGVAIDAEGKENDLANFIKFLDLEKPPLAAINTKTVNFNPPVFYNNFNIKESDKPLNYTNNNGKGNFNLIASPDIAICDECLKELLNPSDRRYLYPFINCTDCGPRFTIIKGMPYDRASTAMDKFKMCPACEGEYKNPLNRRFHAEPNGCFSCGPGVEFVLSKPNCKPPELLSCLPAGNINNAKGLDAIKSLVELLKNGGIACVKGIGGFHLMADAANDKAVKKLRERKNRPKKPFAVMFKDINEILKYAYADDISTALMTSKERPVCLLKDKGALSYYVNCGLKDIGVFLPYAPVHYIILELFGKPLVATSANIGGEPIIKDNGEAIFKLKGIADGFLIHNRDILRRCDDSVIKMIGEDPVFIRRSRGYVPDPVKLPFNLKRNVFAAGSFLKNTFAIAYKGRDDDNGGAVILSQHNGDLDGIDSFVNFTENVEDFERFYNFKPDMIVCDSHPGYENTRWVKEKAEKEGIKCLSLQHHRAHIISCMAENGLGLNDEVFGAAFDGTGYGDDGSDVSIWGGEFFKGNYMNLKRVGSFKKFRLLGGDKAVKSPQRVLLSLLFGLFFKNRNESAKNYNFNGMGDYFKFDGISNLTGLSLENINIFFKMWESGINSPYTSSCGRIFDAVSCLCGFKGDIFYEGEAAVYLENLCGSEEEEIENQRSSLDYGIEKSDFFEYALDYDKINGLFIIDYNPMLLQIIKIIINNNNSELHAELYNNIAERFINTLALIIRDIALRIGCKNVCMSGGVFQNAFLRDKSGKILKESGFNIFFNKKIPPNDGGISFGQAVYGGLID</sequence>
<dbReference type="GO" id="GO:0051604">
    <property type="term" value="P:protein maturation"/>
    <property type="evidence" value="ECO:0007669"/>
    <property type="project" value="TreeGrafter"/>
</dbReference>
<feature type="active site" evidence="9">
    <location>
        <position position="42"/>
    </location>
</feature>
<evidence type="ECO:0000256" key="4">
    <source>
        <dbReference type="ARBA" id="ARBA00022723"/>
    </source>
</evidence>
<dbReference type="EMBL" id="SGBD01000002">
    <property type="protein sequence ID" value="RZD14678.1"/>
    <property type="molecule type" value="Genomic_DNA"/>
</dbReference>
<dbReference type="Pfam" id="PF07503">
    <property type="entry name" value="zf-HYPF"/>
    <property type="match status" value="2"/>
</dbReference>
<evidence type="ECO:0000259" key="10">
    <source>
        <dbReference type="PROSITE" id="PS51160"/>
    </source>
</evidence>
<dbReference type="Gene3D" id="3.90.870.50">
    <property type="match status" value="1"/>
</dbReference>
<keyword evidence="5" id="KW-0863">Zinc-finger</keyword>
<protein>
    <recommendedName>
        <fullName evidence="8">Carbamoyltransferase</fullName>
        <ecNumber evidence="8">6.2.-.-</ecNumber>
    </recommendedName>
</protein>
<dbReference type="InterPro" id="IPR055128">
    <property type="entry name" value="HypF_C_2"/>
</dbReference>
<gene>
    <name evidence="12" type="primary">hypF</name>
    <name evidence="12" type="ORF">EVJ47_05805</name>
</gene>
<dbReference type="InterPro" id="IPR006070">
    <property type="entry name" value="Sua5-like_dom"/>
</dbReference>
<comment type="catalytic activity">
    <reaction evidence="9">
        <text>an acyl phosphate + H2O = a carboxylate + phosphate + H(+)</text>
        <dbReference type="Rhea" id="RHEA:14965"/>
        <dbReference type="ChEBI" id="CHEBI:15377"/>
        <dbReference type="ChEBI" id="CHEBI:15378"/>
        <dbReference type="ChEBI" id="CHEBI:29067"/>
        <dbReference type="ChEBI" id="CHEBI:43474"/>
        <dbReference type="ChEBI" id="CHEBI:59918"/>
        <dbReference type="EC" id="3.6.1.7"/>
    </reaction>
</comment>
<comment type="pathway">
    <text evidence="1">Protein modification; [NiFe] hydrogenase maturation.</text>
</comment>
<evidence type="ECO:0000256" key="8">
    <source>
        <dbReference type="PIRNR" id="PIRNR006256"/>
    </source>
</evidence>
<comment type="caution">
    <text evidence="12">The sequence shown here is derived from an EMBL/GenBank/DDBJ whole genome shotgun (WGS) entry which is preliminary data.</text>
</comment>
<comment type="catalytic activity">
    <reaction evidence="7">
        <text>C-terminal L-cysteinyl-[HypE protein] + carbamoyl phosphate + ATP + H2O = C-terminal S-carboxamide-L-cysteinyl-[HypE protein] + AMP + phosphate + diphosphate + H(+)</text>
        <dbReference type="Rhea" id="RHEA:55636"/>
        <dbReference type="Rhea" id="RHEA-COMP:14247"/>
        <dbReference type="Rhea" id="RHEA-COMP:14392"/>
        <dbReference type="ChEBI" id="CHEBI:15377"/>
        <dbReference type="ChEBI" id="CHEBI:15378"/>
        <dbReference type="ChEBI" id="CHEBI:30616"/>
        <dbReference type="ChEBI" id="CHEBI:33019"/>
        <dbReference type="ChEBI" id="CHEBI:43474"/>
        <dbReference type="ChEBI" id="CHEBI:58228"/>
        <dbReference type="ChEBI" id="CHEBI:76913"/>
        <dbReference type="ChEBI" id="CHEBI:139126"/>
        <dbReference type="ChEBI" id="CHEBI:456215"/>
    </reaction>
</comment>
<dbReference type="GO" id="GO:0003725">
    <property type="term" value="F:double-stranded RNA binding"/>
    <property type="evidence" value="ECO:0007669"/>
    <property type="project" value="InterPro"/>
</dbReference>
<dbReference type="Gene3D" id="3.30.420.40">
    <property type="match status" value="1"/>
</dbReference>
<evidence type="ECO:0000256" key="5">
    <source>
        <dbReference type="ARBA" id="ARBA00022771"/>
    </source>
</evidence>
<dbReference type="InterPro" id="IPR036046">
    <property type="entry name" value="Acylphosphatase-like_dom_sf"/>
</dbReference>
<proteinExistence type="inferred from homology"/>
<dbReference type="Proteomes" id="UP000320813">
    <property type="component" value="Unassembled WGS sequence"/>
</dbReference>
<evidence type="ECO:0000256" key="7">
    <source>
        <dbReference type="ARBA" id="ARBA00048220"/>
    </source>
</evidence>
<feature type="active site" evidence="9">
    <location>
        <position position="24"/>
    </location>
</feature>
<dbReference type="GO" id="GO:0016743">
    <property type="term" value="F:carboxyl- or carbamoyltransferase activity"/>
    <property type="evidence" value="ECO:0007669"/>
    <property type="project" value="UniProtKB-UniRule"/>
</dbReference>
<dbReference type="PROSITE" id="PS51163">
    <property type="entry name" value="YRDC"/>
    <property type="match status" value="1"/>
</dbReference>
<feature type="domain" description="Acylphosphatase-like" evidence="10">
    <location>
        <begin position="9"/>
        <end position="95"/>
    </location>
</feature>
<dbReference type="Gene3D" id="3.30.420.360">
    <property type="match status" value="1"/>
</dbReference>
<dbReference type="InterPro" id="IPR051060">
    <property type="entry name" value="Carbamoyltrans_HypF-like"/>
</dbReference>
<dbReference type="GO" id="GO:0016874">
    <property type="term" value="F:ligase activity"/>
    <property type="evidence" value="ECO:0007669"/>
    <property type="project" value="UniProtKB-UniRule"/>
</dbReference>
<dbReference type="Pfam" id="PF01300">
    <property type="entry name" value="Sua5_yciO_yrdC"/>
    <property type="match status" value="1"/>
</dbReference>
<evidence type="ECO:0000256" key="1">
    <source>
        <dbReference type="ARBA" id="ARBA00004711"/>
    </source>
</evidence>
<dbReference type="PROSITE" id="PS00150">
    <property type="entry name" value="ACYLPHOSPHATASE_1"/>
    <property type="match status" value="1"/>
</dbReference>
<dbReference type="GO" id="GO:0003998">
    <property type="term" value="F:acylphosphatase activity"/>
    <property type="evidence" value="ECO:0007669"/>
    <property type="project" value="UniProtKB-EC"/>
</dbReference>
<dbReference type="AlphaFoldDB" id="A0A519BBU1"/>
<dbReference type="InterPro" id="IPR017968">
    <property type="entry name" value="Acylphosphatase_CS"/>
</dbReference>
<dbReference type="Pfam" id="PF22521">
    <property type="entry name" value="HypF_C_2"/>
    <property type="match status" value="1"/>
</dbReference>
<keyword evidence="6" id="KW-0862">Zinc</keyword>
<dbReference type="InterPro" id="IPR011125">
    <property type="entry name" value="Znf_HypF"/>
</dbReference>
<dbReference type="UniPathway" id="UPA00335"/>
<evidence type="ECO:0000259" key="11">
    <source>
        <dbReference type="PROSITE" id="PS51163"/>
    </source>
</evidence>
<keyword evidence="12" id="KW-0808">Transferase</keyword>
<dbReference type="InterPro" id="IPR004421">
    <property type="entry name" value="Carbamoyltransferase_HypF"/>
</dbReference>
<dbReference type="SUPFAM" id="SSF54975">
    <property type="entry name" value="Acylphosphatase/BLUF domain-like"/>
    <property type="match status" value="1"/>
</dbReference>
<dbReference type="Pfam" id="PF17788">
    <property type="entry name" value="HypF_C"/>
    <property type="match status" value="1"/>
</dbReference>
<dbReference type="GO" id="GO:0008270">
    <property type="term" value="F:zinc ion binding"/>
    <property type="evidence" value="ECO:0007669"/>
    <property type="project" value="UniProtKB-KW"/>
</dbReference>
<dbReference type="PROSITE" id="PS51160">
    <property type="entry name" value="ACYLPHOSPHATASE_3"/>
    <property type="match status" value="1"/>
</dbReference>
<evidence type="ECO:0000256" key="3">
    <source>
        <dbReference type="ARBA" id="ARBA00022598"/>
    </source>
</evidence>
<dbReference type="PANTHER" id="PTHR42959:SF1">
    <property type="entry name" value="CARBAMOYLTRANSFERASE HYPF"/>
    <property type="match status" value="1"/>
</dbReference>
<dbReference type="InterPro" id="IPR017945">
    <property type="entry name" value="DHBP_synth_RibB-like_a/b_dom"/>
</dbReference>
<dbReference type="SUPFAM" id="SSF55821">
    <property type="entry name" value="YrdC/RibB"/>
    <property type="match status" value="1"/>
</dbReference>
<organism evidence="12 13">
    <name type="scientific">Candidatus Acidulodesulfobacterium ferriphilum</name>
    <dbReference type="NCBI Taxonomy" id="2597223"/>
    <lineage>
        <taxon>Bacteria</taxon>
        <taxon>Deltaproteobacteria</taxon>
        <taxon>Candidatus Acidulodesulfobacterales</taxon>
        <taxon>Candidatus Acidulodesulfobacterium</taxon>
    </lineage>
</organism>
<evidence type="ECO:0000313" key="13">
    <source>
        <dbReference type="Proteomes" id="UP000320813"/>
    </source>
</evidence>
<name>A0A519BBU1_9DELT</name>
<dbReference type="InterPro" id="IPR041440">
    <property type="entry name" value="HypF_C"/>
</dbReference>
<evidence type="ECO:0000313" key="12">
    <source>
        <dbReference type="EMBL" id="RZD14678.1"/>
    </source>
</evidence>
<evidence type="ECO:0000256" key="9">
    <source>
        <dbReference type="PROSITE-ProRule" id="PRU00520"/>
    </source>
</evidence>
<dbReference type="PANTHER" id="PTHR42959">
    <property type="entry name" value="CARBAMOYLTRANSFERASE"/>
    <property type="match status" value="1"/>
</dbReference>
<dbReference type="Pfam" id="PF00708">
    <property type="entry name" value="Acylphosphatase"/>
    <property type="match status" value="1"/>
</dbReference>
<dbReference type="InterPro" id="IPR001792">
    <property type="entry name" value="Acylphosphatase-like_dom"/>
</dbReference>
<comment type="similarity">
    <text evidence="2 8">Belongs to the carbamoyltransferase HypF family.</text>
</comment>
<evidence type="ECO:0000256" key="6">
    <source>
        <dbReference type="ARBA" id="ARBA00022833"/>
    </source>
</evidence>
<keyword evidence="3" id="KW-0436">Ligase</keyword>
<keyword evidence="4" id="KW-0479">Metal-binding</keyword>